<sequence length="71" mass="8126">MRALNFAKLRNSLEAEAVKWAVKQNEDLSAILLWFICSHDCSMPNLHMVCLAYISSSHAVQYMRDYTDGSM</sequence>
<feature type="non-terminal residue" evidence="1">
    <location>
        <position position="71"/>
    </location>
</feature>
<evidence type="ECO:0000313" key="2">
    <source>
        <dbReference type="Proteomes" id="UP001331761"/>
    </source>
</evidence>
<dbReference type="AlphaFoldDB" id="A0AAN8FIU2"/>
<name>A0AAN8FIU2_TRICO</name>
<proteinExistence type="predicted"/>
<dbReference type="Proteomes" id="UP001331761">
    <property type="component" value="Unassembled WGS sequence"/>
</dbReference>
<dbReference type="EMBL" id="WIXE01008026">
    <property type="protein sequence ID" value="KAK5979751.1"/>
    <property type="molecule type" value="Genomic_DNA"/>
</dbReference>
<organism evidence="1 2">
    <name type="scientific">Trichostrongylus colubriformis</name>
    <name type="common">Black scour worm</name>
    <dbReference type="NCBI Taxonomy" id="6319"/>
    <lineage>
        <taxon>Eukaryota</taxon>
        <taxon>Metazoa</taxon>
        <taxon>Ecdysozoa</taxon>
        <taxon>Nematoda</taxon>
        <taxon>Chromadorea</taxon>
        <taxon>Rhabditida</taxon>
        <taxon>Rhabditina</taxon>
        <taxon>Rhabditomorpha</taxon>
        <taxon>Strongyloidea</taxon>
        <taxon>Trichostrongylidae</taxon>
        <taxon>Trichostrongylus</taxon>
    </lineage>
</organism>
<comment type="caution">
    <text evidence="1">The sequence shown here is derived from an EMBL/GenBank/DDBJ whole genome shotgun (WGS) entry which is preliminary data.</text>
</comment>
<evidence type="ECO:0000313" key="1">
    <source>
        <dbReference type="EMBL" id="KAK5979751.1"/>
    </source>
</evidence>
<protein>
    <submittedName>
        <fullName evidence="1">Uncharacterized protein</fullName>
    </submittedName>
</protein>
<gene>
    <name evidence="1" type="ORF">GCK32_022119</name>
</gene>
<accession>A0AAN8FIU2</accession>
<reference evidence="1 2" key="1">
    <citation type="submission" date="2019-10" db="EMBL/GenBank/DDBJ databases">
        <title>Assembly and Annotation for the nematode Trichostrongylus colubriformis.</title>
        <authorList>
            <person name="Martin J."/>
        </authorList>
    </citation>
    <scope>NUCLEOTIDE SEQUENCE [LARGE SCALE GENOMIC DNA]</scope>
    <source>
        <strain evidence="1">G859</strain>
        <tissue evidence="1">Whole worm</tissue>
    </source>
</reference>
<keyword evidence="2" id="KW-1185">Reference proteome</keyword>